<accession>A0A4Y2LIX4</accession>
<dbReference type="AlphaFoldDB" id="A0A4Y2LIX4"/>
<comment type="caution">
    <text evidence="1">The sequence shown here is derived from an EMBL/GenBank/DDBJ whole genome shotgun (WGS) entry which is preliminary data.</text>
</comment>
<dbReference type="Proteomes" id="UP000499080">
    <property type="component" value="Unassembled WGS sequence"/>
</dbReference>
<keyword evidence="2" id="KW-1185">Reference proteome</keyword>
<name>A0A4Y2LIX4_ARAVE</name>
<sequence length="69" mass="8390">MWNETHHSYFVGESENWNIRTHESILLFNHYKRTELQDEIFRTGLNIFHARGLFDSTTSKYIRFVEVNI</sequence>
<evidence type="ECO:0000313" key="2">
    <source>
        <dbReference type="Proteomes" id="UP000499080"/>
    </source>
</evidence>
<dbReference type="EMBL" id="BGPR01005938">
    <property type="protein sequence ID" value="GBN14708.1"/>
    <property type="molecule type" value="Genomic_DNA"/>
</dbReference>
<organism evidence="1 2">
    <name type="scientific">Araneus ventricosus</name>
    <name type="common">Orbweaver spider</name>
    <name type="synonym">Epeira ventricosa</name>
    <dbReference type="NCBI Taxonomy" id="182803"/>
    <lineage>
        <taxon>Eukaryota</taxon>
        <taxon>Metazoa</taxon>
        <taxon>Ecdysozoa</taxon>
        <taxon>Arthropoda</taxon>
        <taxon>Chelicerata</taxon>
        <taxon>Arachnida</taxon>
        <taxon>Araneae</taxon>
        <taxon>Araneomorphae</taxon>
        <taxon>Entelegynae</taxon>
        <taxon>Araneoidea</taxon>
        <taxon>Araneidae</taxon>
        <taxon>Araneus</taxon>
    </lineage>
</organism>
<proteinExistence type="predicted"/>
<protein>
    <submittedName>
        <fullName evidence="1">Uncharacterized protein</fullName>
    </submittedName>
</protein>
<reference evidence="1 2" key="1">
    <citation type="journal article" date="2019" name="Sci. Rep.">
        <title>Orb-weaving spider Araneus ventricosus genome elucidates the spidroin gene catalogue.</title>
        <authorList>
            <person name="Kono N."/>
            <person name="Nakamura H."/>
            <person name="Ohtoshi R."/>
            <person name="Moran D.A.P."/>
            <person name="Shinohara A."/>
            <person name="Yoshida Y."/>
            <person name="Fujiwara M."/>
            <person name="Mori M."/>
            <person name="Tomita M."/>
            <person name="Arakawa K."/>
        </authorList>
    </citation>
    <scope>NUCLEOTIDE SEQUENCE [LARGE SCALE GENOMIC DNA]</scope>
</reference>
<evidence type="ECO:0000313" key="1">
    <source>
        <dbReference type="EMBL" id="GBN14708.1"/>
    </source>
</evidence>
<gene>
    <name evidence="1" type="ORF">AVEN_230579_1</name>
</gene>